<dbReference type="InterPro" id="IPR038551">
    <property type="entry name" value="Ribosomal_eS26_sf"/>
</dbReference>
<evidence type="ECO:0000256" key="2">
    <source>
        <dbReference type="ARBA" id="ARBA00022980"/>
    </source>
</evidence>
<evidence type="ECO:0000256" key="4">
    <source>
        <dbReference type="RuleBase" id="RU363128"/>
    </source>
</evidence>
<evidence type="ECO:0000256" key="5">
    <source>
        <dbReference type="SAM" id="MobiDB-lite"/>
    </source>
</evidence>
<evidence type="ECO:0000256" key="3">
    <source>
        <dbReference type="ARBA" id="ARBA00023274"/>
    </source>
</evidence>
<dbReference type="PANTHER" id="PTHR12538">
    <property type="entry name" value="40S RIBOSOMAL PROTEIN S26"/>
    <property type="match status" value="1"/>
</dbReference>
<dbReference type="Gene3D" id="3.30.1740.20">
    <property type="entry name" value="Ribosomal protein S26e"/>
    <property type="match status" value="1"/>
</dbReference>
<evidence type="ECO:0000313" key="7">
    <source>
        <dbReference type="Proteomes" id="UP001439008"/>
    </source>
</evidence>
<dbReference type="GO" id="GO:0005840">
    <property type="term" value="C:ribosome"/>
    <property type="evidence" value="ECO:0007669"/>
    <property type="project" value="UniProtKB-KW"/>
</dbReference>
<accession>A0ABV2AUS2</accession>
<comment type="caution">
    <text evidence="6">The sequence shown here is derived from an EMBL/GenBank/DDBJ whole genome shotgun (WGS) entry which is preliminary data.</text>
</comment>
<gene>
    <name evidence="6" type="primary">RPS26</name>
    <name evidence="6" type="ORF">MHBO_004987</name>
</gene>
<dbReference type="Pfam" id="PF01283">
    <property type="entry name" value="Ribosomal_S26e"/>
    <property type="match status" value="1"/>
</dbReference>
<sequence length="114" mass="13487">MTKKRRNNGKDRCNRGHVKPVRCSNCSRCVAKDKAVRKLMVRNMVEIAAQKDIIENSAYEEMEIPKFYINLSYCISCAIHLRLVRGRSKEDRKNREPPQRRRMFDSKKKEEKTA</sequence>
<dbReference type="Proteomes" id="UP001439008">
    <property type="component" value="Unassembled WGS sequence"/>
</dbReference>
<keyword evidence="3 4" id="KW-0687">Ribonucleoprotein</keyword>
<dbReference type="PROSITE" id="PS00733">
    <property type="entry name" value="RIBOSOMAL_S26E"/>
    <property type="match status" value="1"/>
</dbReference>
<keyword evidence="7" id="KW-1185">Reference proteome</keyword>
<evidence type="ECO:0000256" key="1">
    <source>
        <dbReference type="ARBA" id="ARBA00008596"/>
    </source>
</evidence>
<keyword evidence="2 4" id="KW-0689">Ribosomal protein</keyword>
<dbReference type="InterPro" id="IPR000892">
    <property type="entry name" value="Ribosomal_eS26"/>
</dbReference>
<dbReference type="InterPro" id="IPR047864">
    <property type="entry name" value="Ribosomal_eS26_CS"/>
</dbReference>
<dbReference type="PANTHER" id="PTHR12538:SF0">
    <property type="entry name" value="40S RIBOSOMAL PROTEIN S26"/>
    <property type="match status" value="1"/>
</dbReference>
<feature type="region of interest" description="Disordered" evidence="5">
    <location>
        <begin position="86"/>
        <end position="114"/>
    </location>
</feature>
<organism evidence="6 7">
    <name type="scientific">Bonamia ostreae</name>
    <dbReference type="NCBI Taxonomy" id="126728"/>
    <lineage>
        <taxon>Eukaryota</taxon>
        <taxon>Sar</taxon>
        <taxon>Rhizaria</taxon>
        <taxon>Endomyxa</taxon>
        <taxon>Ascetosporea</taxon>
        <taxon>Haplosporida</taxon>
        <taxon>Bonamia</taxon>
    </lineage>
</organism>
<feature type="compositionally biased region" description="Basic and acidic residues" evidence="5">
    <location>
        <begin position="87"/>
        <end position="114"/>
    </location>
</feature>
<dbReference type="EMBL" id="JBDODL010006107">
    <property type="protein sequence ID" value="MES1923420.1"/>
    <property type="molecule type" value="Genomic_DNA"/>
</dbReference>
<feature type="non-terminal residue" evidence="6">
    <location>
        <position position="114"/>
    </location>
</feature>
<reference evidence="6 7" key="1">
    <citation type="journal article" date="2024" name="BMC Biol.">
        <title>Comparative genomics of Ascetosporea gives new insight into the evolutionary basis for animal parasitism in Rhizaria.</title>
        <authorList>
            <person name="Hiltunen Thoren M."/>
            <person name="Onut-Brannstrom I."/>
            <person name="Alfjorden A."/>
            <person name="Peckova H."/>
            <person name="Swords F."/>
            <person name="Hooper C."/>
            <person name="Holzer A.S."/>
            <person name="Bass D."/>
            <person name="Burki F."/>
        </authorList>
    </citation>
    <scope>NUCLEOTIDE SEQUENCE [LARGE SCALE GENOMIC DNA]</scope>
    <source>
        <strain evidence="6">20-A016</strain>
    </source>
</reference>
<protein>
    <recommendedName>
        <fullName evidence="4">40S ribosomal protein S26</fullName>
    </recommendedName>
</protein>
<name>A0ABV2AUS2_9EUKA</name>
<proteinExistence type="inferred from homology"/>
<evidence type="ECO:0000313" key="6">
    <source>
        <dbReference type="EMBL" id="MES1923420.1"/>
    </source>
</evidence>
<comment type="similarity">
    <text evidence="1 4">Belongs to the eukaryotic ribosomal protein eS26 family.</text>
</comment>